<dbReference type="KEGG" id="pgri:PgNI_00571"/>
<dbReference type="SMART" id="SM00754">
    <property type="entry name" value="CHRD"/>
    <property type="match status" value="1"/>
</dbReference>
<feature type="region of interest" description="Disordered" evidence="1">
    <location>
        <begin position="117"/>
        <end position="141"/>
    </location>
</feature>
<dbReference type="Proteomes" id="UP000515153">
    <property type="component" value="Unplaced"/>
</dbReference>
<organism evidence="3 4">
    <name type="scientific">Pyricularia grisea</name>
    <name type="common">Crabgrass-specific blast fungus</name>
    <name type="synonym">Magnaporthe grisea</name>
    <dbReference type="NCBI Taxonomy" id="148305"/>
    <lineage>
        <taxon>Eukaryota</taxon>
        <taxon>Fungi</taxon>
        <taxon>Dikarya</taxon>
        <taxon>Ascomycota</taxon>
        <taxon>Pezizomycotina</taxon>
        <taxon>Sordariomycetes</taxon>
        <taxon>Sordariomycetidae</taxon>
        <taxon>Magnaporthales</taxon>
        <taxon>Pyriculariaceae</taxon>
        <taxon>Pyricularia</taxon>
    </lineage>
</organism>
<evidence type="ECO:0000313" key="3">
    <source>
        <dbReference type="Proteomes" id="UP000515153"/>
    </source>
</evidence>
<accession>A0A6P8BFH5</accession>
<dbReference type="InterPro" id="IPR010895">
    <property type="entry name" value="CHRD"/>
</dbReference>
<feature type="domain" description="CHRD" evidence="2">
    <location>
        <begin position="54"/>
        <end position="202"/>
    </location>
</feature>
<dbReference type="Pfam" id="PF07452">
    <property type="entry name" value="CHRD"/>
    <property type="match status" value="1"/>
</dbReference>
<dbReference type="RefSeq" id="XP_030985970.1">
    <property type="nucleotide sequence ID" value="XM_031120649.1"/>
</dbReference>
<reference evidence="4" key="1">
    <citation type="journal article" date="2019" name="Mol. Biol. Evol.">
        <title>Blast fungal genomes show frequent chromosomal changes, gene gains and losses, and effector gene turnover.</title>
        <authorList>
            <person name="Gomez Luciano L.B."/>
            <person name="Jason Tsai I."/>
            <person name="Chuma I."/>
            <person name="Tosa Y."/>
            <person name="Chen Y.H."/>
            <person name="Li J.Y."/>
            <person name="Li M.Y."/>
            <person name="Jade Lu M.Y."/>
            <person name="Nakayashiki H."/>
            <person name="Li W.H."/>
        </authorList>
    </citation>
    <scope>NUCLEOTIDE SEQUENCE</scope>
    <source>
        <strain evidence="4">NI907</strain>
    </source>
</reference>
<dbReference type="AlphaFoldDB" id="A0A6P8BFH5"/>
<reference evidence="4" key="3">
    <citation type="submission" date="2025-08" db="UniProtKB">
        <authorList>
            <consortium name="RefSeq"/>
        </authorList>
    </citation>
    <scope>IDENTIFICATION</scope>
    <source>
        <strain evidence="4">NI907</strain>
    </source>
</reference>
<name>A0A6P8BFH5_PYRGI</name>
<reference evidence="4" key="2">
    <citation type="submission" date="2019-10" db="EMBL/GenBank/DDBJ databases">
        <authorList>
            <consortium name="NCBI Genome Project"/>
        </authorList>
    </citation>
    <scope>NUCLEOTIDE SEQUENCE</scope>
    <source>
        <strain evidence="4">NI907</strain>
    </source>
</reference>
<keyword evidence="3" id="KW-1185">Reference proteome</keyword>
<protein>
    <recommendedName>
        <fullName evidence="2">CHRD domain-containing protein</fullName>
    </recommendedName>
</protein>
<proteinExistence type="predicted"/>
<evidence type="ECO:0000256" key="1">
    <source>
        <dbReference type="SAM" id="MobiDB-lite"/>
    </source>
</evidence>
<gene>
    <name evidence="4" type="ORF">PgNI_00571</name>
</gene>
<evidence type="ECO:0000259" key="2">
    <source>
        <dbReference type="SMART" id="SM00754"/>
    </source>
</evidence>
<evidence type="ECO:0000313" key="4">
    <source>
        <dbReference type="RefSeq" id="XP_030985970.1"/>
    </source>
</evidence>
<dbReference type="GeneID" id="41955563"/>
<sequence length="209" mass="22398">MKFSTIISVGVTANTAMAAPFLEKLATFGGAKAKWIIGDRDDKYDGVSPFDFTSTYSVLATPDQVVNASDVATRGLEGSKGWFLYGINAEEDVICYNITTQGFRGDYQSPAVTATHIHQGEKGKNGPPRIAFPNPEPIGGDGDVRRSLGCLKGPFRTGVMADGRDTGEGFTVAMIEKDPAGFFTDLHSSLAVAGAFRGQLGCRERQYRT</sequence>